<reference evidence="2" key="1">
    <citation type="submission" date="2018-05" db="EMBL/GenBank/DDBJ databases">
        <authorList>
            <person name="Lanie J.A."/>
            <person name="Ng W.-L."/>
            <person name="Kazmierczak K.M."/>
            <person name="Andrzejewski T.M."/>
            <person name="Davidsen T.M."/>
            <person name="Wayne K.J."/>
            <person name="Tettelin H."/>
            <person name="Glass J.I."/>
            <person name="Rusch D."/>
            <person name="Podicherti R."/>
            <person name="Tsui H.-C.T."/>
            <person name="Winkler M.E."/>
        </authorList>
    </citation>
    <scope>NUCLEOTIDE SEQUENCE</scope>
</reference>
<dbReference type="Gene3D" id="1.20.5.340">
    <property type="match status" value="1"/>
</dbReference>
<organism evidence="2">
    <name type="scientific">marine metagenome</name>
    <dbReference type="NCBI Taxonomy" id="408172"/>
    <lineage>
        <taxon>unclassified sequences</taxon>
        <taxon>metagenomes</taxon>
        <taxon>ecological metagenomes</taxon>
    </lineage>
</organism>
<dbReference type="AlphaFoldDB" id="A0A382DAQ1"/>
<evidence type="ECO:0000313" key="2">
    <source>
        <dbReference type="EMBL" id="SVB35345.1"/>
    </source>
</evidence>
<evidence type="ECO:0000256" key="1">
    <source>
        <dbReference type="SAM" id="Coils"/>
    </source>
</evidence>
<feature type="non-terminal residue" evidence="2">
    <location>
        <position position="186"/>
    </location>
</feature>
<keyword evidence="1" id="KW-0175">Coiled coil</keyword>
<sequence>MTRIATLPLALMLLTTALAGCLGGNETADTTVLEENTSQNSADIATMNEDLEAISDILDADLALIEALDTRMDALVNESEDNTTNAQIAELQEELDTIIDILDADLLLIEALEANLSADATNISTVTADLNAVETQLAALDARVTTLETAITNINQMLDQHTTQIALLEAEHAADIQALEEDLANV</sequence>
<dbReference type="EMBL" id="UINC01038388">
    <property type="protein sequence ID" value="SVB35345.1"/>
    <property type="molecule type" value="Genomic_DNA"/>
</dbReference>
<dbReference type="PROSITE" id="PS51257">
    <property type="entry name" value="PROKAR_LIPOPROTEIN"/>
    <property type="match status" value="1"/>
</dbReference>
<accession>A0A382DAQ1</accession>
<name>A0A382DAQ1_9ZZZZ</name>
<feature type="coiled-coil region" evidence="1">
    <location>
        <begin position="130"/>
        <end position="171"/>
    </location>
</feature>
<proteinExistence type="predicted"/>
<gene>
    <name evidence="2" type="ORF">METZ01_LOCUS188199</name>
</gene>
<protein>
    <submittedName>
        <fullName evidence="2">Uncharacterized protein</fullName>
    </submittedName>
</protein>